<accession>A0A250X9N7</accession>
<evidence type="ECO:0000313" key="1">
    <source>
        <dbReference type="EMBL" id="GAX79572.1"/>
    </source>
</evidence>
<gene>
    <name evidence="1" type="ORF">CEUSTIGMA_g7013.t1</name>
</gene>
<dbReference type="AlphaFoldDB" id="A0A250X9N7"/>
<proteinExistence type="predicted"/>
<organism evidence="1 2">
    <name type="scientific">Chlamydomonas eustigma</name>
    <dbReference type="NCBI Taxonomy" id="1157962"/>
    <lineage>
        <taxon>Eukaryota</taxon>
        <taxon>Viridiplantae</taxon>
        <taxon>Chlorophyta</taxon>
        <taxon>core chlorophytes</taxon>
        <taxon>Chlorophyceae</taxon>
        <taxon>CS clade</taxon>
        <taxon>Chlamydomonadales</taxon>
        <taxon>Chlamydomonadaceae</taxon>
        <taxon>Chlamydomonas</taxon>
    </lineage>
</organism>
<evidence type="ECO:0000313" key="2">
    <source>
        <dbReference type="Proteomes" id="UP000232323"/>
    </source>
</evidence>
<dbReference type="Proteomes" id="UP000232323">
    <property type="component" value="Unassembled WGS sequence"/>
</dbReference>
<protein>
    <submittedName>
        <fullName evidence="1">Uncharacterized protein</fullName>
    </submittedName>
</protein>
<comment type="caution">
    <text evidence="1">The sequence shown here is derived from an EMBL/GenBank/DDBJ whole genome shotgun (WGS) entry which is preliminary data.</text>
</comment>
<reference evidence="1 2" key="1">
    <citation type="submission" date="2017-08" db="EMBL/GenBank/DDBJ databases">
        <title>Acidophilic green algal genome provides insights into adaptation to an acidic environment.</title>
        <authorList>
            <person name="Hirooka S."/>
            <person name="Hirose Y."/>
            <person name="Kanesaki Y."/>
            <person name="Higuchi S."/>
            <person name="Fujiwara T."/>
            <person name="Onuma R."/>
            <person name="Era A."/>
            <person name="Ohbayashi R."/>
            <person name="Uzuka A."/>
            <person name="Nozaki H."/>
            <person name="Yoshikawa H."/>
            <person name="Miyagishima S.Y."/>
        </authorList>
    </citation>
    <scope>NUCLEOTIDE SEQUENCE [LARGE SCALE GENOMIC DNA]</scope>
    <source>
        <strain evidence="1 2">NIES-2499</strain>
    </source>
</reference>
<keyword evidence="2" id="KW-1185">Reference proteome</keyword>
<dbReference type="EMBL" id="BEGY01000043">
    <property type="protein sequence ID" value="GAX79572.1"/>
    <property type="molecule type" value="Genomic_DNA"/>
</dbReference>
<sequence length="141" mass="15693">MWSTCSLARPPKQHPYENRGCLLNDDVSNLGKVLEATKQTLFSLDTGYVSLNRILCLFEVWKTFEAKSPSGLCVLMLDVAELFNTFDISLANATQPADMERIPREIEENIGSVQLNLRLKDALVTSADHKASNRHGPGKDT</sequence>
<name>A0A250X9N7_9CHLO</name>